<dbReference type="SUPFAM" id="SSF49785">
    <property type="entry name" value="Galactose-binding domain-like"/>
    <property type="match status" value="1"/>
</dbReference>
<dbReference type="Proteomes" id="UP000535437">
    <property type="component" value="Unassembled WGS sequence"/>
</dbReference>
<evidence type="ECO:0000313" key="2">
    <source>
        <dbReference type="Proteomes" id="UP000535437"/>
    </source>
</evidence>
<dbReference type="PANTHER" id="PTHR36848">
    <property type="entry name" value="DNA-BINDING PROTEIN (PUTATIVE SECRETED PROTEIN)-RELATED"/>
    <property type="match status" value="1"/>
</dbReference>
<organism evidence="1 2">
    <name type="scientific">Nesterenkonia xinjiangensis</name>
    <dbReference type="NCBI Taxonomy" id="225327"/>
    <lineage>
        <taxon>Bacteria</taxon>
        <taxon>Bacillati</taxon>
        <taxon>Actinomycetota</taxon>
        <taxon>Actinomycetes</taxon>
        <taxon>Micrococcales</taxon>
        <taxon>Micrococcaceae</taxon>
        <taxon>Nesterenkonia</taxon>
    </lineage>
</organism>
<sequence>MTPAAAPDPRSTTSTPAARAELLEGFRAPDPAARPMMRWWWFGPDVAREDLVRDLDRMREAGIGGVEVAVVYPLSETTDRFLSETFLADLRHAAEAAEERGLRFDVTLGSGWPYGGPHVDETTGARKLSWTHEEVPMGEHRLPIPAIWPGDEFIAGYIGDGTAHETPESFSPLEIDGEELIIPAGRGPRVVLLAVSRLTRQSLKRAAVGAEGWALDHLSAEAARAHIAAVAEPLVDAVGAERLGTVFCDSLEVYDADWTPSFPQEFRARRGYDVLPHLWRLTLPGQGGAAFRADHHRTVTELLEENFIRVFGDWARSRGVPFRIQGYGVPAATVSSYRHADRFEGEGWGWDVVTACRWASSAGQIYGQQVVSSEAWTWTHSPSYRSTPLDILAEAQDHLLMGINHFIGHGWPNSPRPEDGTLGRVFYASGALDDRNTWWAAAPALWGTIHRLSWLMRQGSRLSDVGVYVPARDVYAGFAAAGRTDLYKETRRHIGDELPHALRTTGADYDLFDDDAVDRLEPTRFPVVVLPYARDIPERTRAWLRSVLEAGGAVLDLGGQAHLGVAVDSAAEAARGVTGPVSLSRGDGSPNDSVAVTTRQLERDGSGGGGLRVHFVANTGSEPAEVRLRFRDDAERAPSGDVLERWDPETGQVLGFHALPLHGSRHLDLRLEAYESAVLIQHGEEAPRALPPVSFREAAEIPAGAVVELETWQVRFPDEDAAAEVTPPHQWEQIDGRQMYSGAAEYTTRISVPDGSRQVILDFGEAAPHQLVDPASNGLMEASFRAEVEPPVGVIAVVRVDGRRAGTVWRPPYRLDLTDLVTPGQEHELSVEVANVTSHRLAADEGLPRMVETARAHHGRRFGMQALELALADVASGLLAVPRLRVE</sequence>
<proteinExistence type="predicted"/>
<keyword evidence="2" id="KW-1185">Reference proteome</keyword>
<dbReference type="RefSeq" id="WP_179541281.1">
    <property type="nucleotide sequence ID" value="NZ_BAAALL010000002.1"/>
</dbReference>
<accession>A0A7Z0K8Q6</accession>
<dbReference type="Gene3D" id="2.60.120.260">
    <property type="entry name" value="Galactose-binding domain-like"/>
    <property type="match status" value="1"/>
</dbReference>
<evidence type="ECO:0000313" key="1">
    <source>
        <dbReference type="EMBL" id="NYJ77856.1"/>
    </source>
</evidence>
<dbReference type="InterPro" id="IPR053161">
    <property type="entry name" value="Ulvan_degrading_GH"/>
</dbReference>
<dbReference type="EMBL" id="JACCFY010000001">
    <property type="protein sequence ID" value="NYJ77856.1"/>
    <property type="molecule type" value="Genomic_DNA"/>
</dbReference>
<gene>
    <name evidence="1" type="ORF">HNR09_001267</name>
</gene>
<evidence type="ECO:0008006" key="3">
    <source>
        <dbReference type="Google" id="ProtNLM"/>
    </source>
</evidence>
<protein>
    <recommendedName>
        <fullName evidence="3">Alpha-L-rhamnosidase-like protein</fullName>
    </recommendedName>
</protein>
<dbReference type="Pfam" id="PF17132">
    <property type="entry name" value="Glyco_hydro_106"/>
    <property type="match status" value="2"/>
</dbReference>
<dbReference type="AlphaFoldDB" id="A0A7Z0K8Q6"/>
<dbReference type="PANTHER" id="PTHR36848:SF2">
    <property type="entry name" value="SECRETED PROTEIN"/>
    <property type="match status" value="1"/>
</dbReference>
<name>A0A7Z0K8Q6_9MICC</name>
<reference evidence="1 2" key="1">
    <citation type="submission" date="2020-07" db="EMBL/GenBank/DDBJ databases">
        <title>Sequencing the genomes of 1000 actinobacteria strains.</title>
        <authorList>
            <person name="Klenk H.-P."/>
        </authorList>
    </citation>
    <scope>NUCLEOTIDE SEQUENCE [LARGE SCALE GENOMIC DNA]</scope>
    <source>
        <strain evidence="1 2">DSM 15475</strain>
    </source>
</reference>
<dbReference type="InterPro" id="IPR008979">
    <property type="entry name" value="Galactose-bd-like_sf"/>
</dbReference>
<comment type="caution">
    <text evidence="1">The sequence shown here is derived from an EMBL/GenBank/DDBJ whole genome shotgun (WGS) entry which is preliminary data.</text>
</comment>